<dbReference type="EMBL" id="CP111012">
    <property type="protein sequence ID" value="WAQ94626.1"/>
    <property type="molecule type" value="Genomic_DNA"/>
</dbReference>
<keyword evidence="1" id="KW-0732">Signal</keyword>
<feature type="chain" id="PRO_5046683286" description="Egg coat matrix protein" evidence="1">
    <location>
        <begin position="26"/>
        <end position="703"/>
    </location>
</feature>
<proteinExistence type="predicted"/>
<accession>A0ABY7DDE1</accession>
<evidence type="ECO:0000256" key="1">
    <source>
        <dbReference type="SAM" id="SignalP"/>
    </source>
</evidence>
<organism evidence="2 3">
    <name type="scientific">Mya arenaria</name>
    <name type="common">Soft-shell clam</name>
    <dbReference type="NCBI Taxonomy" id="6604"/>
    <lineage>
        <taxon>Eukaryota</taxon>
        <taxon>Metazoa</taxon>
        <taxon>Spiralia</taxon>
        <taxon>Lophotrochozoa</taxon>
        <taxon>Mollusca</taxon>
        <taxon>Bivalvia</taxon>
        <taxon>Autobranchia</taxon>
        <taxon>Heteroconchia</taxon>
        <taxon>Euheterodonta</taxon>
        <taxon>Imparidentia</taxon>
        <taxon>Neoheterodontei</taxon>
        <taxon>Myida</taxon>
        <taxon>Myoidea</taxon>
        <taxon>Myidae</taxon>
        <taxon>Mya</taxon>
    </lineage>
</organism>
<protein>
    <recommendedName>
        <fullName evidence="4">Egg coat matrix protein</fullName>
    </recommendedName>
</protein>
<evidence type="ECO:0000313" key="3">
    <source>
        <dbReference type="Proteomes" id="UP001164746"/>
    </source>
</evidence>
<evidence type="ECO:0000313" key="2">
    <source>
        <dbReference type="EMBL" id="WAQ94626.1"/>
    </source>
</evidence>
<dbReference type="Proteomes" id="UP001164746">
    <property type="component" value="Chromosome 1"/>
</dbReference>
<name>A0ABY7DDE1_MYAAR</name>
<feature type="signal peptide" evidence="1">
    <location>
        <begin position="1"/>
        <end position="25"/>
    </location>
</feature>
<gene>
    <name evidence="2" type="ORF">MAR_007097</name>
</gene>
<sequence>MELYDMSAGAALLLSILLQCASVFAVKVSYTCHETTVADKEFRLNFRLDPESNTDITGVKTYVSPTVLTSPECSATLSGGIYELSTTIDVGTSECGATLDCDTSSLLKSTVKTSEFQTSAVKSNYMHRPNPTDVKFQVVEADGSYVPTSNVYEGQDIKLRLIYNKGAIEYGPQNLGYVFHTGSTPHFGETELIIQIMTPGLGTEVKIEGQLDGNEFIYYSKVKRDSAVISRAIGSFTERSFIAIPDDAVSHESTYEYTLHNIDAVTAQVIAIPFGSSTINVAFNDYDAAADGVKIDGTAVVSGSTNENVMLSEYDVFELRCGPTAECANIHLTSSEPFVVLVTRATGTFSSYDEDLATMLLPSHNSAERYVLFYPPSFDNSYTMVDPVDDQRVSFLTPGGLEQKGGSTENYNYFDKKRSQFSGFTGDAFEIMSDNPIAWGVRQYFYATEGRKYDLYFVAYKTDMAEIKLKLGTITTSFTGPSLGDAASFSTNRADVPRVQGETGVRFEYFFLLDFEVEDTDAFATESGLVEFRSRRPFMLMIIEKAADGTMRQAYSPWDDDGAINGDTNVDEDLALGEIYERGIEVDKLVFDVLGSFDSSNMETVISGGCNTEAEIFSGIGTFSHNTDLSSLFDDYWVLDSETFDAFKITSESDVYFQVEYDVCYDGDLETTCANPTMTSSLDIPASQVLNSGLELEDYWLSF</sequence>
<reference evidence="2" key="1">
    <citation type="submission" date="2022-11" db="EMBL/GenBank/DDBJ databases">
        <title>Centuries of genome instability and evolution in soft-shell clam transmissible cancer (bioRxiv).</title>
        <authorList>
            <person name="Hart S.F.M."/>
            <person name="Yonemitsu M.A."/>
            <person name="Giersch R.M."/>
            <person name="Beal B.F."/>
            <person name="Arriagada G."/>
            <person name="Davis B.W."/>
            <person name="Ostrander E.A."/>
            <person name="Goff S.P."/>
            <person name="Metzger M.J."/>
        </authorList>
    </citation>
    <scope>NUCLEOTIDE SEQUENCE</scope>
    <source>
        <strain evidence="2">MELC-2E11</strain>
        <tissue evidence="2">Siphon/mantle</tissue>
    </source>
</reference>
<keyword evidence="3" id="KW-1185">Reference proteome</keyword>
<evidence type="ECO:0008006" key="4">
    <source>
        <dbReference type="Google" id="ProtNLM"/>
    </source>
</evidence>